<dbReference type="PANTHER" id="PTHR46525:SF2">
    <property type="entry name" value="EMB|CAB72159.1"/>
    <property type="match status" value="1"/>
</dbReference>
<evidence type="ECO:0000256" key="2">
    <source>
        <dbReference type="SAM" id="MobiDB-lite"/>
    </source>
</evidence>
<proteinExistence type="inferred from homology"/>
<feature type="region of interest" description="Disordered" evidence="2">
    <location>
        <begin position="16"/>
        <end position="48"/>
    </location>
</feature>
<evidence type="ECO:0000313" key="4">
    <source>
        <dbReference type="Proteomes" id="UP000636709"/>
    </source>
</evidence>
<dbReference type="EMBL" id="JACEFO010002272">
    <property type="protein sequence ID" value="KAF8669060.1"/>
    <property type="molecule type" value="Genomic_DNA"/>
</dbReference>
<gene>
    <name evidence="3" type="ORF">HU200_051382</name>
</gene>
<dbReference type="AlphaFoldDB" id="A0A835EA09"/>
<dbReference type="Proteomes" id="UP000636709">
    <property type="component" value="Unassembled WGS sequence"/>
</dbReference>
<dbReference type="GO" id="GO:0010150">
    <property type="term" value="P:leaf senescence"/>
    <property type="evidence" value="ECO:0007669"/>
    <property type="project" value="UniProtKB-ARBA"/>
</dbReference>
<reference evidence="3" key="1">
    <citation type="submission" date="2020-07" db="EMBL/GenBank/DDBJ databases">
        <title>Genome sequence and genetic diversity analysis of an under-domesticated orphan crop, white fonio (Digitaria exilis).</title>
        <authorList>
            <person name="Bennetzen J.L."/>
            <person name="Chen S."/>
            <person name="Ma X."/>
            <person name="Wang X."/>
            <person name="Yssel A.E.J."/>
            <person name="Chaluvadi S.R."/>
            <person name="Johnson M."/>
            <person name="Gangashetty P."/>
            <person name="Hamidou F."/>
            <person name="Sanogo M.D."/>
            <person name="Zwaenepoel A."/>
            <person name="Wallace J."/>
            <person name="Van De Peer Y."/>
            <person name="Van Deynze A."/>
        </authorList>
    </citation>
    <scope>NUCLEOTIDE SEQUENCE</scope>
    <source>
        <tissue evidence="3">Leaves</tissue>
    </source>
</reference>
<dbReference type="OrthoDB" id="1917735at2759"/>
<dbReference type="Pfam" id="PF04520">
    <property type="entry name" value="Senescence_reg"/>
    <property type="match status" value="1"/>
</dbReference>
<evidence type="ECO:0000256" key="1">
    <source>
        <dbReference type="ARBA" id="ARBA00034773"/>
    </source>
</evidence>
<organism evidence="3 4">
    <name type="scientific">Digitaria exilis</name>
    <dbReference type="NCBI Taxonomy" id="1010633"/>
    <lineage>
        <taxon>Eukaryota</taxon>
        <taxon>Viridiplantae</taxon>
        <taxon>Streptophyta</taxon>
        <taxon>Embryophyta</taxon>
        <taxon>Tracheophyta</taxon>
        <taxon>Spermatophyta</taxon>
        <taxon>Magnoliopsida</taxon>
        <taxon>Liliopsida</taxon>
        <taxon>Poales</taxon>
        <taxon>Poaceae</taxon>
        <taxon>PACMAD clade</taxon>
        <taxon>Panicoideae</taxon>
        <taxon>Panicodae</taxon>
        <taxon>Paniceae</taxon>
        <taxon>Anthephorinae</taxon>
        <taxon>Digitaria</taxon>
    </lineage>
</organism>
<name>A0A835EA09_9POAL</name>
<comment type="similarity">
    <text evidence="1">Belongs to the senescence regulator S40 family.</text>
</comment>
<dbReference type="PANTHER" id="PTHR46525">
    <property type="entry name" value="EMB|CAB72159.1"/>
    <property type="match status" value="1"/>
</dbReference>
<dbReference type="InterPro" id="IPR007608">
    <property type="entry name" value="Senescence_reg_S40"/>
</dbReference>
<evidence type="ECO:0000313" key="3">
    <source>
        <dbReference type="EMBL" id="KAF8669060.1"/>
    </source>
</evidence>
<accession>A0A835EA09</accession>
<sequence>MPSSMLWFALRFKKKKNDDDDRPNYALLARGPSRQTNTPPSSGGPHHLPFPPLAGAAYKFSPGCTGRQTLTNPPLIIALAPLSLSSVQVSCAPGFLPLPAARRRNQSDADASPPPLAAAAMAKAARRPPSAAAERFLGFRSSLGAAVAPAPAGFDDLPDLAEADVWYSAAAADHPGSPFPRQQVEAEGRTGGGRARRRGVQGGLSREFGDGPGRQVAASAPVEVPAWPTRFSEPSSLLFEMEMEEEEEESGGAGGWVPPHLLLARRQARASVVEGAGRTLKGRDMSRPDGLRRLTTATDRPSIKLGF</sequence>
<feature type="region of interest" description="Disordered" evidence="2">
    <location>
        <begin position="172"/>
        <end position="216"/>
    </location>
</feature>
<protein>
    <submittedName>
        <fullName evidence="3">Uncharacterized protein</fullName>
    </submittedName>
</protein>
<feature type="region of interest" description="Disordered" evidence="2">
    <location>
        <begin position="280"/>
        <end position="307"/>
    </location>
</feature>
<feature type="compositionally biased region" description="Basic and acidic residues" evidence="2">
    <location>
        <begin position="281"/>
        <end position="292"/>
    </location>
</feature>
<keyword evidence="4" id="KW-1185">Reference proteome</keyword>
<comment type="caution">
    <text evidence="3">The sequence shown here is derived from an EMBL/GenBank/DDBJ whole genome shotgun (WGS) entry which is preliminary data.</text>
</comment>